<accession>A0ABV0BMJ2</accession>
<gene>
    <name evidence="3" type="ORF">ABE541_01600</name>
</gene>
<evidence type="ECO:0000313" key="3">
    <source>
        <dbReference type="EMBL" id="MEN5375946.1"/>
    </source>
</evidence>
<proteinExistence type="predicted"/>
<dbReference type="Gene3D" id="2.60.120.1440">
    <property type="match status" value="1"/>
</dbReference>
<dbReference type="RefSeq" id="WP_346580450.1">
    <property type="nucleotide sequence ID" value="NZ_JBDJLH010000005.1"/>
</dbReference>
<dbReference type="EMBL" id="JBDJNQ010000001">
    <property type="protein sequence ID" value="MEN5375946.1"/>
    <property type="molecule type" value="Genomic_DNA"/>
</dbReference>
<comment type="caution">
    <text evidence="3">The sequence shown here is derived from an EMBL/GenBank/DDBJ whole genome shotgun (WGS) entry which is preliminary data.</text>
</comment>
<evidence type="ECO:0000259" key="2">
    <source>
        <dbReference type="Pfam" id="PF16344"/>
    </source>
</evidence>
<feature type="domain" description="FecR protein" evidence="1">
    <location>
        <begin position="184"/>
        <end position="287"/>
    </location>
</feature>
<dbReference type="Gene3D" id="3.55.50.30">
    <property type="match status" value="1"/>
</dbReference>
<dbReference type="Pfam" id="PF16344">
    <property type="entry name" value="FecR_C"/>
    <property type="match status" value="1"/>
</dbReference>
<dbReference type="InterPro" id="IPR006860">
    <property type="entry name" value="FecR"/>
</dbReference>
<dbReference type="InterPro" id="IPR012373">
    <property type="entry name" value="Ferrdict_sens_TM"/>
</dbReference>
<dbReference type="PANTHER" id="PTHR30273">
    <property type="entry name" value="PERIPLASMIC SIGNAL SENSOR AND SIGMA FACTOR ACTIVATOR FECR-RELATED"/>
    <property type="match status" value="1"/>
</dbReference>
<reference evidence="3 4" key="1">
    <citation type="submission" date="2024-04" db="EMBL/GenBank/DDBJ databases">
        <title>WGS of bacteria from Torrens River.</title>
        <authorList>
            <person name="Wyrsch E.R."/>
            <person name="Drigo B."/>
        </authorList>
    </citation>
    <scope>NUCLEOTIDE SEQUENCE [LARGE SCALE GENOMIC DNA]</scope>
    <source>
        <strain evidence="3 4">TWI391</strain>
    </source>
</reference>
<sequence length="398" mass="44749">MEELNLKALLADESFINYCKGYPAHDVAKWENWLQDRPQYRKEVEEQKRIVQALAYHATVTTAEDNYLRLKERIAKKNKKLDPGFRISSWLKIAASLLLICSISYLIFRQSFLSKPDNNTQSLVIPGEDKALLTLADGSTISLDEVAVGTLALEGGVLVEKTKSGQLIYRVSGSESNNKSASNTIATPKGGQYRLTLPDGSKAWLNAASSLHYPIHFENNERRVKMTGEVYFEIAKMEKRQHGRMERIPFYVETAHQEIQVLGTHFNVNSYLDEPGIVTTLLEGSVRVTSSLNGESILLRPGQQSFLDKHFVVGDADVEQQVSWTAGDFVFKTESLASILRKVSRWYDVDIVCPPHLGKLKFDGIVSRSQPLTAIMDMVEITGKAKLKLTERRIIVTD</sequence>
<evidence type="ECO:0000313" key="4">
    <source>
        <dbReference type="Proteomes" id="UP001409291"/>
    </source>
</evidence>
<protein>
    <submittedName>
        <fullName evidence="3">FecR domain-containing protein</fullName>
    </submittedName>
</protein>
<keyword evidence="4" id="KW-1185">Reference proteome</keyword>
<dbReference type="PANTHER" id="PTHR30273:SF2">
    <property type="entry name" value="PROTEIN FECR"/>
    <property type="match status" value="1"/>
</dbReference>
<name>A0ABV0BMJ2_9SPHI</name>
<dbReference type="Pfam" id="PF04773">
    <property type="entry name" value="FecR"/>
    <property type="match status" value="1"/>
</dbReference>
<dbReference type="InterPro" id="IPR032508">
    <property type="entry name" value="FecR_C"/>
</dbReference>
<feature type="domain" description="Protein FecR C-terminal" evidence="2">
    <location>
        <begin position="328"/>
        <end position="396"/>
    </location>
</feature>
<organism evidence="3 4">
    <name type="scientific">Sphingobacterium kitahiroshimense</name>
    <dbReference type="NCBI Taxonomy" id="470446"/>
    <lineage>
        <taxon>Bacteria</taxon>
        <taxon>Pseudomonadati</taxon>
        <taxon>Bacteroidota</taxon>
        <taxon>Sphingobacteriia</taxon>
        <taxon>Sphingobacteriales</taxon>
        <taxon>Sphingobacteriaceae</taxon>
        <taxon>Sphingobacterium</taxon>
    </lineage>
</organism>
<evidence type="ECO:0000259" key="1">
    <source>
        <dbReference type="Pfam" id="PF04773"/>
    </source>
</evidence>
<dbReference type="Proteomes" id="UP001409291">
    <property type="component" value="Unassembled WGS sequence"/>
</dbReference>